<dbReference type="AlphaFoldDB" id="A0A8T1H775"/>
<proteinExistence type="predicted"/>
<gene>
    <name evidence="1" type="ORF">PC129_g20924</name>
</gene>
<comment type="caution">
    <text evidence="1">The sequence shown here is derived from an EMBL/GenBank/DDBJ whole genome shotgun (WGS) entry which is preliminary data.</text>
</comment>
<protein>
    <submittedName>
        <fullName evidence="1">Uncharacterized protein</fullName>
    </submittedName>
</protein>
<organism evidence="1 2">
    <name type="scientific">Phytophthora cactorum</name>
    <dbReference type="NCBI Taxonomy" id="29920"/>
    <lineage>
        <taxon>Eukaryota</taxon>
        <taxon>Sar</taxon>
        <taxon>Stramenopiles</taxon>
        <taxon>Oomycota</taxon>
        <taxon>Peronosporomycetes</taxon>
        <taxon>Peronosporales</taxon>
        <taxon>Peronosporaceae</taxon>
        <taxon>Phytophthora</taxon>
    </lineage>
</organism>
<evidence type="ECO:0000313" key="1">
    <source>
        <dbReference type="EMBL" id="KAG3208043.1"/>
    </source>
</evidence>
<name>A0A8T1H775_9STRA</name>
<dbReference type="EMBL" id="RCMV01001569">
    <property type="protein sequence ID" value="KAG3208043.1"/>
    <property type="molecule type" value="Genomic_DNA"/>
</dbReference>
<dbReference type="Proteomes" id="UP000760860">
    <property type="component" value="Unassembled WGS sequence"/>
</dbReference>
<sequence length="67" mass="7416">MSSPVAFAFTFTLLLIAIALSHTAATRFPPLNPRRYSSSFKFVVVIITPSEKTVRLNRSDQDTTATI</sequence>
<accession>A0A8T1H775</accession>
<reference evidence="1" key="1">
    <citation type="submission" date="2018-05" db="EMBL/GenBank/DDBJ databases">
        <title>Effector identification in a new, highly contiguous assembly of the strawberry crown rot pathogen Phytophthora cactorum.</title>
        <authorList>
            <person name="Armitage A.D."/>
            <person name="Nellist C.F."/>
            <person name="Bates H."/>
            <person name="Vickerstaff R.J."/>
            <person name="Harrison R.J."/>
        </authorList>
    </citation>
    <scope>NUCLEOTIDE SEQUENCE</scope>
    <source>
        <strain evidence="1">P421</strain>
    </source>
</reference>
<evidence type="ECO:0000313" key="2">
    <source>
        <dbReference type="Proteomes" id="UP000760860"/>
    </source>
</evidence>